<keyword evidence="9" id="KW-1185">Reference proteome</keyword>
<evidence type="ECO:0000256" key="2">
    <source>
        <dbReference type="ARBA" id="ARBA00010944"/>
    </source>
</evidence>
<dbReference type="Gene3D" id="3.40.50.720">
    <property type="entry name" value="NAD(P)-binding Rossmann-like Domain"/>
    <property type="match status" value="1"/>
</dbReference>
<dbReference type="Pfam" id="PF04321">
    <property type="entry name" value="RmlD_sub_bind"/>
    <property type="match status" value="1"/>
</dbReference>
<organism evidence="8 9">
    <name type="scientific">Orrella daihaiensis</name>
    <dbReference type="NCBI Taxonomy" id="2782176"/>
    <lineage>
        <taxon>Bacteria</taxon>
        <taxon>Pseudomonadati</taxon>
        <taxon>Pseudomonadota</taxon>
        <taxon>Betaproteobacteria</taxon>
        <taxon>Burkholderiales</taxon>
        <taxon>Alcaligenaceae</taxon>
        <taxon>Orrella</taxon>
    </lineage>
</organism>
<comment type="catalytic activity">
    <reaction evidence="5 6">
        <text>dTDP-beta-L-rhamnose + NADP(+) = dTDP-4-dehydro-beta-L-rhamnose + NADPH + H(+)</text>
        <dbReference type="Rhea" id="RHEA:21796"/>
        <dbReference type="ChEBI" id="CHEBI:15378"/>
        <dbReference type="ChEBI" id="CHEBI:57510"/>
        <dbReference type="ChEBI" id="CHEBI:57783"/>
        <dbReference type="ChEBI" id="CHEBI:58349"/>
        <dbReference type="ChEBI" id="CHEBI:62830"/>
        <dbReference type="EC" id="1.1.1.133"/>
    </reaction>
</comment>
<dbReference type="GO" id="GO:0008831">
    <property type="term" value="F:dTDP-4-dehydrorhamnose reductase activity"/>
    <property type="evidence" value="ECO:0007669"/>
    <property type="project" value="UniProtKB-EC"/>
</dbReference>
<name>A0ABY4AMR4_9BURK</name>
<keyword evidence="6 8" id="KW-0560">Oxidoreductase</keyword>
<dbReference type="InterPro" id="IPR005913">
    <property type="entry name" value="dTDP_dehydrorham_reduct"/>
</dbReference>
<dbReference type="Proteomes" id="UP000831607">
    <property type="component" value="Chromosome"/>
</dbReference>
<dbReference type="NCBIfam" id="TIGR01214">
    <property type="entry name" value="rmlD"/>
    <property type="match status" value="1"/>
</dbReference>
<comment type="pathway">
    <text evidence="1 6">Carbohydrate biosynthesis; dTDP-L-rhamnose biosynthesis.</text>
</comment>
<sequence length="313" mass="33807">MPTKTANTAKTAELDVLLLGANGQVGRAWSEARCGVNMVAATDRAGLDLADLESLGETLFDLVQASRPNVIVNAAAYTAVDRAEDEEPLAYAVNALAPGIIASVAANLGLPLVHYSTDYVFDGHGDAPFVETDAPAPLSAYGRSKLAGERAVQAAGGKHLILRTSWVFSMHGQNFLKTMLHLAQTRDQLRVVNDQIGAPTPAELLVRVPVDMLRQLQGVSDPRWGLYHLCPAGYTSWHGYAVYLIERARAMGWPIRVAEKAIIGIESSEFPVKATRPLNSRLATDKLQQAFDIALPDWQAGVDQVLQSLESVR</sequence>
<comment type="similarity">
    <text evidence="2 6">Belongs to the dTDP-4-dehydrorhamnose reductase family.</text>
</comment>
<dbReference type="EMBL" id="CP063982">
    <property type="protein sequence ID" value="UOD50362.1"/>
    <property type="molecule type" value="Genomic_DNA"/>
</dbReference>
<gene>
    <name evidence="8" type="primary">rfbD</name>
    <name evidence="8" type="ORF">DHf2319_13205</name>
</gene>
<protein>
    <recommendedName>
        <fullName evidence="4 6">dTDP-4-dehydrorhamnose reductase</fullName>
        <ecNumber evidence="3 6">1.1.1.133</ecNumber>
    </recommendedName>
</protein>
<dbReference type="SUPFAM" id="SSF51735">
    <property type="entry name" value="NAD(P)-binding Rossmann-fold domains"/>
    <property type="match status" value="1"/>
</dbReference>
<feature type="domain" description="RmlD-like substrate binding" evidence="7">
    <location>
        <begin position="16"/>
        <end position="309"/>
    </location>
</feature>
<dbReference type="PANTHER" id="PTHR10491:SF4">
    <property type="entry name" value="METHIONINE ADENOSYLTRANSFERASE 2 SUBUNIT BETA"/>
    <property type="match status" value="1"/>
</dbReference>
<evidence type="ECO:0000256" key="6">
    <source>
        <dbReference type="RuleBase" id="RU364082"/>
    </source>
</evidence>
<evidence type="ECO:0000256" key="3">
    <source>
        <dbReference type="ARBA" id="ARBA00012929"/>
    </source>
</evidence>
<dbReference type="RefSeq" id="WP_243478765.1">
    <property type="nucleotide sequence ID" value="NZ_CP063982.1"/>
</dbReference>
<dbReference type="Gene3D" id="3.90.25.10">
    <property type="entry name" value="UDP-galactose 4-epimerase, domain 1"/>
    <property type="match status" value="1"/>
</dbReference>
<evidence type="ECO:0000313" key="8">
    <source>
        <dbReference type="EMBL" id="UOD50362.1"/>
    </source>
</evidence>
<evidence type="ECO:0000259" key="7">
    <source>
        <dbReference type="Pfam" id="PF04321"/>
    </source>
</evidence>
<comment type="function">
    <text evidence="6">Catalyzes the reduction of dTDP-6-deoxy-L-lyxo-4-hexulose to yield dTDP-L-rhamnose.</text>
</comment>
<comment type="cofactor">
    <cofactor evidence="6">
        <name>Mg(2+)</name>
        <dbReference type="ChEBI" id="CHEBI:18420"/>
    </cofactor>
    <text evidence="6">Binds 1 Mg(2+) ion per monomer.</text>
</comment>
<dbReference type="InterPro" id="IPR029903">
    <property type="entry name" value="RmlD-like-bd"/>
</dbReference>
<evidence type="ECO:0000256" key="5">
    <source>
        <dbReference type="ARBA" id="ARBA00048200"/>
    </source>
</evidence>
<reference evidence="8 9" key="1">
    <citation type="submission" date="2020-11" db="EMBL/GenBank/DDBJ databases">
        <title>Algicoccus daihaiensis sp.nov., isolated from Daihai Lake in Inner Mongolia.</title>
        <authorList>
            <person name="Kai J."/>
        </authorList>
    </citation>
    <scope>NUCLEOTIDE SEQUENCE [LARGE SCALE GENOMIC DNA]</scope>
    <source>
        <strain evidence="9">f23</strain>
    </source>
</reference>
<dbReference type="InterPro" id="IPR036291">
    <property type="entry name" value="NAD(P)-bd_dom_sf"/>
</dbReference>
<accession>A0ABY4AMR4</accession>
<evidence type="ECO:0000313" key="9">
    <source>
        <dbReference type="Proteomes" id="UP000831607"/>
    </source>
</evidence>
<proteinExistence type="inferred from homology"/>
<evidence type="ECO:0000256" key="1">
    <source>
        <dbReference type="ARBA" id="ARBA00004781"/>
    </source>
</evidence>
<dbReference type="PANTHER" id="PTHR10491">
    <property type="entry name" value="DTDP-4-DEHYDRORHAMNOSE REDUCTASE"/>
    <property type="match status" value="1"/>
</dbReference>
<keyword evidence="6" id="KW-0521">NADP</keyword>
<dbReference type="CDD" id="cd05254">
    <property type="entry name" value="dTDP_HR_like_SDR_e"/>
    <property type="match status" value="1"/>
</dbReference>
<dbReference type="EC" id="1.1.1.133" evidence="3 6"/>
<evidence type="ECO:0000256" key="4">
    <source>
        <dbReference type="ARBA" id="ARBA00017099"/>
    </source>
</evidence>